<comment type="caution">
    <text evidence="1">The sequence shown here is derived from an EMBL/GenBank/DDBJ whole genome shotgun (WGS) entry which is preliminary data.</text>
</comment>
<dbReference type="RefSeq" id="WP_141495689.1">
    <property type="nucleotide sequence ID" value="NZ_JASDEP010000002.1"/>
</dbReference>
<organism evidence="1 2">
    <name type="scientific">Pantoea dispersa</name>
    <dbReference type="NCBI Taxonomy" id="59814"/>
    <lineage>
        <taxon>Bacteria</taxon>
        <taxon>Pseudomonadati</taxon>
        <taxon>Pseudomonadota</taxon>
        <taxon>Gammaproteobacteria</taxon>
        <taxon>Enterobacterales</taxon>
        <taxon>Erwiniaceae</taxon>
        <taxon>Pantoea</taxon>
    </lineage>
</organism>
<name>A0ABY2ZZ52_9GAMM</name>
<proteinExistence type="predicted"/>
<evidence type="ECO:0000313" key="1">
    <source>
        <dbReference type="EMBL" id="TQC75541.1"/>
    </source>
</evidence>
<gene>
    <name evidence="1" type="ORF">FK492_06345</name>
</gene>
<dbReference type="Proteomes" id="UP000319715">
    <property type="component" value="Unassembled WGS sequence"/>
</dbReference>
<protein>
    <recommendedName>
        <fullName evidence="3">Gp11</fullName>
    </recommendedName>
</protein>
<reference evidence="1 2" key="1">
    <citation type="submission" date="2019-06" db="EMBL/GenBank/DDBJ databases">
        <title>Pantoea dispersa Assembly.</title>
        <authorList>
            <person name="Wang J."/>
        </authorList>
    </citation>
    <scope>NUCLEOTIDE SEQUENCE [LARGE SCALE GENOMIC DNA]</scope>
    <source>
        <strain evidence="2">bio</strain>
    </source>
</reference>
<dbReference type="InterPro" id="IPR055794">
    <property type="entry name" value="DUF7370"/>
</dbReference>
<sequence length="133" mass="14239">MITTAQAKEYLESVGITLPDFIIDALVEQANSIQECLDAHYPAATALLIQMYLLGLMGLGQGDRYISSQSAPSGASRSFRYQSFADRWSGSLSLLRGLDKFGCATALIPPEPGQKAFAGIWIGKGGCMCGSRK</sequence>
<evidence type="ECO:0000313" key="2">
    <source>
        <dbReference type="Proteomes" id="UP000319715"/>
    </source>
</evidence>
<dbReference type="Pfam" id="PF24085">
    <property type="entry name" value="DUF7370"/>
    <property type="match status" value="1"/>
</dbReference>
<accession>A0ABY2ZZ52</accession>
<dbReference type="EMBL" id="VICF01000002">
    <property type="protein sequence ID" value="TQC75541.1"/>
    <property type="molecule type" value="Genomic_DNA"/>
</dbReference>
<keyword evidence="2" id="KW-1185">Reference proteome</keyword>
<evidence type="ECO:0008006" key="3">
    <source>
        <dbReference type="Google" id="ProtNLM"/>
    </source>
</evidence>